<dbReference type="CDD" id="cd03257">
    <property type="entry name" value="ABC_NikE_OppD_transporters"/>
    <property type="match status" value="1"/>
</dbReference>
<dbReference type="Gene3D" id="3.40.50.300">
    <property type="entry name" value="P-loop containing nucleotide triphosphate hydrolases"/>
    <property type="match status" value="1"/>
</dbReference>
<evidence type="ECO:0000313" key="7">
    <source>
        <dbReference type="EMBL" id="MET3792756.1"/>
    </source>
</evidence>
<keyword evidence="8" id="KW-1185">Reference proteome</keyword>
<dbReference type="Proteomes" id="UP001549076">
    <property type="component" value="Unassembled WGS sequence"/>
</dbReference>
<evidence type="ECO:0000256" key="3">
    <source>
        <dbReference type="ARBA" id="ARBA00022448"/>
    </source>
</evidence>
<dbReference type="PANTHER" id="PTHR43776:SF7">
    <property type="entry name" value="D,D-DIPEPTIDE TRANSPORT ATP-BINDING PROTEIN DDPF-RELATED"/>
    <property type="match status" value="1"/>
</dbReference>
<dbReference type="Pfam" id="PF00005">
    <property type="entry name" value="ABC_tran"/>
    <property type="match status" value="1"/>
</dbReference>
<dbReference type="InterPro" id="IPR013563">
    <property type="entry name" value="Oligopep_ABC_C"/>
</dbReference>
<dbReference type="InterPro" id="IPR027417">
    <property type="entry name" value="P-loop_NTPase"/>
</dbReference>
<dbReference type="SUPFAM" id="SSF52540">
    <property type="entry name" value="P-loop containing nucleoside triphosphate hydrolases"/>
    <property type="match status" value="1"/>
</dbReference>
<organism evidence="7 8">
    <name type="scientific">Aquamicrobium terrae</name>
    <dbReference type="NCBI Taxonomy" id="1324945"/>
    <lineage>
        <taxon>Bacteria</taxon>
        <taxon>Pseudomonadati</taxon>
        <taxon>Pseudomonadota</taxon>
        <taxon>Alphaproteobacteria</taxon>
        <taxon>Hyphomicrobiales</taxon>
        <taxon>Phyllobacteriaceae</taxon>
        <taxon>Aquamicrobium</taxon>
    </lineage>
</organism>
<dbReference type="InterPro" id="IPR003593">
    <property type="entry name" value="AAA+_ATPase"/>
</dbReference>
<dbReference type="PROSITE" id="PS50893">
    <property type="entry name" value="ABC_TRANSPORTER_2"/>
    <property type="match status" value="1"/>
</dbReference>
<dbReference type="InterPro" id="IPR003439">
    <property type="entry name" value="ABC_transporter-like_ATP-bd"/>
</dbReference>
<sequence>MTQTPILELRKVAKSFAKGDDIVSRAARKLGLLAPNRPLHAVQESSLQIWSGEIVGLVGESGCGKSTLGRLAAGLIRPTCGAVLQDGKDVSTMTRSERRQAKLKTQMIFQNPYASLNPRAKIGQAVGEAARFHGLLDDGSGRTSYEDYVESQLARVGLDSGYKNRFPHQLSGGQRQRVAIARALAVKPHMLICDEVVSALDVSVQAQILNLFIELRDRLNLTYLFVSHDLHVIRYLSDRVVVMYLGQVVEEAPAEQIYRHPNHPYTRALLAEVPRLGEGKSQFTAIKGEMPSPLDPPKGCPFHPRCIHATARCAVEAPAIVEIAPGHRSACHLNQMSH</sequence>
<dbReference type="GO" id="GO:0005524">
    <property type="term" value="F:ATP binding"/>
    <property type="evidence" value="ECO:0007669"/>
    <property type="project" value="UniProtKB-KW"/>
</dbReference>
<accession>A0ABV2N143</accession>
<evidence type="ECO:0000256" key="2">
    <source>
        <dbReference type="ARBA" id="ARBA00005417"/>
    </source>
</evidence>
<dbReference type="InterPro" id="IPR017871">
    <property type="entry name" value="ABC_transporter-like_CS"/>
</dbReference>
<evidence type="ECO:0000256" key="4">
    <source>
        <dbReference type="ARBA" id="ARBA00022741"/>
    </source>
</evidence>
<dbReference type="SMART" id="SM00382">
    <property type="entry name" value="AAA"/>
    <property type="match status" value="1"/>
</dbReference>
<comment type="similarity">
    <text evidence="2">Belongs to the ABC transporter superfamily.</text>
</comment>
<comment type="caution">
    <text evidence="7">The sequence shown here is derived from an EMBL/GenBank/DDBJ whole genome shotgun (WGS) entry which is preliminary data.</text>
</comment>
<evidence type="ECO:0000313" key="8">
    <source>
        <dbReference type="Proteomes" id="UP001549076"/>
    </source>
</evidence>
<dbReference type="Pfam" id="PF08352">
    <property type="entry name" value="oligo_HPY"/>
    <property type="match status" value="1"/>
</dbReference>
<dbReference type="NCBIfam" id="TIGR01727">
    <property type="entry name" value="oligo_HPY"/>
    <property type="match status" value="1"/>
</dbReference>
<gene>
    <name evidence="7" type="ORF">ABID37_002979</name>
</gene>
<evidence type="ECO:0000259" key="6">
    <source>
        <dbReference type="PROSITE" id="PS50893"/>
    </source>
</evidence>
<keyword evidence="4" id="KW-0547">Nucleotide-binding</keyword>
<keyword evidence="3" id="KW-0813">Transport</keyword>
<dbReference type="EMBL" id="JBEPML010000010">
    <property type="protein sequence ID" value="MET3792756.1"/>
    <property type="molecule type" value="Genomic_DNA"/>
</dbReference>
<dbReference type="PANTHER" id="PTHR43776">
    <property type="entry name" value="TRANSPORT ATP-BINDING PROTEIN"/>
    <property type="match status" value="1"/>
</dbReference>
<dbReference type="InterPro" id="IPR050319">
    <property type="entry name" value="ABC_transp_ATP-bind"/>
</dbReference>
<reference evidence="7 8" key="1">
    <citation type="submission" date="2024-06" db="EMBL/GenBank/DDBJ databases">
        <title>Genomic Encyclopedia of Type Strains, Phase IV (KMG-IV): sequencing the most valuable type-strain genomes for metagenomic binning, comparative biology and taxonomic classification.</title>
        <authorList>
            <person name="Goeker M."/>
        </authorList>
    </citation>
    <scope>NUCLEOTIDE SEQUENCE [LARGE SCALE GENOMIC DNA]</scope>
    <source>
        <strain evidence="7 8">DSM 27865</strain>
    </source>
</reference>
<keyword evidence="5 7" id="KW-0067">ATP-binding</keyword>
<dbReference type="PROSITE" id="PS00211">
    <property type="entry name" value="ABC_TRANSPORTER_1"/>
    <property type="match status" value="1"/>
</dbReference>
<evidence type="ECO:0000256" key="5">
    <source>
        <dbReference type="ARBA" id="ARBA00022840"/>
    </source>
</evidence>
<name>A0ABV2N143_9HYPH</name>
<protein>
    <submittedName>
        <fullName evidence="7">Peptide/nickel transport system ATP-binding protein</fullName>
    </submittedName>
</protein>
<comment type="subcellular location">
    <subcellularLocation>
        <location evidence="1">Cell inner membrane</location>
        <topology evidence="1">Peripheral membrane protein</topology>
    </subcellularLocation>
</comment>
<feature type="domain" description="ABC transporter" evidence="6">
    <location>
        <begin position="17"/>
        <end position="270"/>
    </location>
</feature>
<evidence type="ECO:0000256" key="1">
    <source>
        <dbReference type="ARBA" id="ARBA00004417"/>
    </source>
</evidence>
<proteinExistence type="inferred from homology"/>